<keyword evidence="5" id="KW-1185">Reference proteome</keyword>
<dbReference type="EMBL" id="CP133592">
    <property type="protein sequence ID" value="WMW25101.1"/>
    <property type="molecule type" value="Genomic_DNA"/>
</dbReference>
<dbReference type="Pfam" id="PF18204">
    <property type="entry name" value="PGF-CTERM"/>
    <property type="match status" value="1"/>
</dbReference>
<protein>
    <submittedName>
        <fullName evidence="4">PGF-CTERM sorting domain-containing protein</fullName>
    </submittedName>
</protein>
<proteinExistence type="predicted"/>
<dbReference type="RefSeq" id="WP_309310909.1">
    <property type="nucleotide sequence ID" value="NZ_CP133592.1"/>
</dbReference>
<sequence>MKYKFILGLVLLTSLLVFSVITVTARPDYMAAFMKQYDVTGTRLATCDMCHINPNGGGPRDSYGLAYAGNGKNFSAIEELDSDGDGFTNIEEISALTFPGDSDDYPVIAELYETGTINPDNASVNITNKTDTIVNSGISTEVGSESNIKTTATEVQSPGFGAMLAVFGIITAFYAKR</sequence>
<dbReference type="AlphaFoldDB" id="A0AA51UK92"/>
<keyword evidence="2" id="KW-0812">Transmembrane</keyword>
<feature type="transmembrane region" description="Helical" evidence="2">
    <location>
        <begin position="157"/>
        <end position="175"/>
    </location>
</feature>
<name>A0AA51UK92_9EURY</name>
<organism evidence="4 5">
    <name type="scientific">Methanolobus sediminis</name>
    <dbReference type="NCBI Taxonomy" id="3072978"/>
    <lineage>
        <taxon>Archaea</taxon>
        <taxon>Methanobacteriati</taxon>
        <taxon>Methanobacteriota</taxon>
        <taxon>Stenosarchaea group</taxon>
        <taxon>Methanomicrobia</taxon>
        <taxon>Methanosarcinales</taxon>
        <taxon>Methanosarcinaceae</taxon>
        <taxon>Methanolobus</taxon>
    </lineage>
</organism>
<dbReference type="KEGG" id="mseb:RE474_13615"/>
<evidence type="ECO:0000313" key="4">
    <source>
        <dbReference type="EMBL" id="WMW25101.1"/>
    </source>
</evidence>
<evidence type="ECO:0000256" key="1">
    <source>
        <dbReference type="ARBA" id="ARBA00022729"/>
    </source>
</evidence>
<evidence type="ECO:0000313" key="5">
    <source>
        <dbReference type="Proteomes" id="UP001182908"/>
    </source>
</evidence>
<keyword evidence="2" id="KW-1133">Transmembrane helix</keyword>
<dbReference type="InterPro" id="IPR026371">
    <property type="entry name" value="PGF_CTERM"/>
</dbReference>
<feature type="domain" description="PGF-CTERM archaeal protein-sorting signal" evidence="3">
    <location>
        <begin position="158"/>
        <end position="177"/>
    </location>
</feature>
<gene>
    <name evidence="4" type="ORF">RE474_13615</name>
</gene>
<keyword evidence="2" id="KW-0472">Membrane</keyword>
<dbReference type="Proteomes" id="UP001182908">
    <property type="component" value="Chromosome"/>
</dbReference>
<evidence type="ECO:0000259" key="3">
    <source>
        <dbReference type="Pfam" id="PF18204"/>
    </source>
</evidence>
<dbReference type="GeneID" id="84233774"/>
<accession>A0AA51UK92</accession>
<keyword evidence="1" id="KW-0732">Signal</keyword>
<evidence type="ECO:0000256" key="2">
    <source>
        <dbReference type="SAM" id="Phobius"/>
    </source>
</evidence>
<reference evidence="4 5" key="1">
    <citation type="submission" date="2023-08" db="EMBL/GenBank/DDBJ databases">
        <title>Methanolobus mangrovi sp. nov. and Methanolobus sediminis sp. nov, two novel methylotrophic methanogens isolated from mangrove sediments in China.</title>
        <authorList>
            <person name="Zhou J."/>
        </authorList>
    </citation>
    <scope>NUCLEOTIDE SEQUENCE [LARGE SCALE GENOMIC DNA]</scope>
    <source>
        <strain evidence="4 5">FTZ6</strain>
    </source>
</reference>